<evidence type="ECO:0000256" key="4">
    <source>
        <dbReference type="ARBA" id="ARBA00023125"/>
    </source>
</evidence>
<evidence type="ECO:0000256" key="6">
    <source>
        <dbReference type="ARBA" id="ARBA00023242"/>
    </source>
</evidence>
<evidence type="ECO:0000256" key="5">
    <source>
        <dbReference type="ARBA" id="ARBA00023163"/>
    </source>
</evidence>
<reference evidence="9 10" key="1">
    <citation type="submission" date="2024-07" db="EMBL/GenBank/DDBJ databases">
        <title>Section-level genome sequencing and comparative genomics of Aspergillus sections Usti and Cavernicolus.</title>
        <authorList>
            <consortium name="Lawrence Berkeley National Laboratory"/>
            <person name="Nybo J.L."/>
            <person name="Vesth T.C."/>
            <person name="Theobald S."/>
            <person name="Frisvad J.C."/>
            <person name="Larsen T.O."/>
            <person name="Kjaerboelling I."/>
            <person name="Rothschild-Mancinelli K."/>
            <person name="Lyhne E.K."/>
            <person name="Kogle M.E."/>
            <person name="Barry K."/>
            <person name="Clum A."/>
            <person name="Na H."/>
            <person name="Ledsgaard L."/>
            <person name="Lin J."/>
            <person name="Lipzen A."/>
            <person name="Kuo A."/>
            <person name="Riley R."/>
            <person name="Mondo S."/>
            <person name="Labutti K."/>
            <person name="Haridas S."/>
            <person name="Pangalinan J."/>
            <person name="Salamov A.A."/>
            <person name="Simmons B.A."/>
            <person name="Magnuson J.K."/>
            <person name="Chen J."/>
            <person name="Drula E."/>
            <person name="Henrissat B."/>
            <person name="Wiebenga A."/>
            <person name="Lubbers R.J."/>
            <person name="Gomes A.C."/>
            <person name="Macurrencykelacurrency M.R."/>
            <person name="Stajich J."/>
            <person name="Grigoriev I.V."/>
            <person name="Mortensen U.H."/>
            <person name="De Vries R.P."/>
            <person name="Baker S.E."/>
            <person name="Andersen M.R."/>
        </authorList>
    </citation>
    <scope>NUCLEOTIDE SEQUENCE [LARGE SCALE GENOMIC DNA]</scope>
    <source>
        <strain evidence="9 10">CBS 449.75</strain>
    </source>
</reference>
<accession>A0ABR4LDY7</accession>
<dbReference type="CDD" id="cd12148">
    <property type="entry name" value="fungal_TF_MHR"/>
    <property type="match status" value="1"/>
</dbReference>
<evidence type="ECO:0000256" key="1">
    <source>
        <dbReference type="ARBA" id="ARBA00004123"/>
    </source>
</evidence>
<dbReference type="RefSeq" id="XP_070881727.1">
    <property type="nucleotide sequence ID" value="XM_071030287.1"/>
</dbReference>
<keyword evidence="3" id="KW-0805">Transcription regulation</keyword>
<dbReference type="PANTHER" id="PTHR31845:SF17">
    <property type="entry name" value="ZN(II)2CYS6 TRANSCRIPTION FACTOR (EUROFUNG)"/>
    <property type="match status" value="1"/>
</dbReference>
<dbReference type="SUPFAM" id="SSF57701">
    <property type="entry name" value="Zn2/Cys6 DNA-binding domain"/>
    <property type="match status" value="1"/>
</dbReference>
<sequence length="729" mass="81303">MPSHHSVSTALPAGRTGHACAQCRHRKQKCGGFTYDIKCRPCTNRKVKCSFQEEVKDLRYNPYLRLRSSRSPSSHADRATDDNDSLHASASSAALVPALTAFDGRDVQPPLPGPLSGPLSSVPHGSPAEEGLPKQIDSLKSRVADLERKLVGSQRDHTNYMHGPPRSQPEAPFMHHFESGTTHQSYRSPPIVSLGSLSHSNPHSLSSPQGAVNTDGPLKALNSIQTDDPVESEMHDPIARSVLTEGEAHVIFRLYFSNCHPNAPFLDVDLDTDVDRVRSSSIILFIAILSIGARFWSASSRTPCWLHPRYTELVRLLDAEVMRVTLRPRHDDQKLETVQALMLCAHWMPFDAAGGQERYRSRFSEAGAWQCLGLAIRWATSLALERSCHISFLCPETVTREDVRRFRTMLYLVESDHYLALSARRPSYLNPKPLHDVLTNFLRCKDVQSTDIRLTSLFQVAYGAHFTGCRPTTIESVEAFDKDVQLIERHFTSSQGDLSTDGFGQHFPFTSLRWYRLSYACAFLDAADPTQRTGKAFTWAIEWASQILIHLSRPTSTMVNNSPTQLQLEPDPSVVDIMSFAIDHYFVVIAYAAFFLVNSWLSNLMDLNLRPHSRQQSNEVPLGGEAEPSTSLLFRLVDVAARTFEAASPPEGHLARRYAPLLRGMTGLILSGNMQAQAHGTNGDTGATMTDTSNLPPEQLQSHLGEDLWEMWQQAGLEPMIWSNLLDDL</sequence>
<dbReference type="PANTHER" id="PTHR31845">
    <property type="entry name" value="FINGER DOMAIN PROTEIN, PUTATIVE-RELATED"/>
    <property type="match status" value="1"/>
</dbReference>
<keyword evidence="6" id="KW-0539">Nucleus</keyword>
<dbReference type="GeneID" id="98145359"/>
<evidence type="ECO:0000256" key="7">
    <source>
        <dbReference type="SAM" id="MobiDB-lite"/>
    </source>
</evidence>
<keyword evidence="4" id="KW-0238">DNA-binding</keyword>
<name>A0ABR4LDY7_9EURO</name>
<keyword evidence="10" id="KW-1185">Reference proteome</keyword>
<proteinExistence type="predicted"/>
<dbReference type="Gene3D" id="4.10.240.10">
    <property type="entry name" value="Zn(2)-C6 fungal-type DNA-binding domain"/>
    <property type="match status" value="1"/>
</dbReference>
<protein>
    <recommendedName>
        <fullName evidence="8">Zn(2)-C6 fungal-type domain-containing protein</fullName>
    </recommendedName>
</protein>
<evidence type="ECO:0000313" key="9">
    <source>
        <dbReference type="EMBL" id="KAL2862748.1"/>
    </source>
</evidence>
<dbReference type="Proteomes" id="UP001610432">
    <property type="component" value="Unassembled WGS sequence"/>
</dbReference>
<organism evidence="9 10">
    <name type="scientific">Aspergillus lucknowensis</name>
    <dbReference type="NCBI Taxonomy" id="176173"/>
    <lineage>
        <taxon>Eukaryota</taxon>
        <taxon>Fungi</taxon>
        <taxon>Dikarya</taxon>
        <taxon>Ascomycota</taxon>
        <taxon>Pezizomycotina</taxon>
        <taxon>Eurotiomycetes</taxon>
        <taxon>Eurotiomycetidae</taxon>
        <taxon>Eurotiales</taxon>
        <taxon>Aspergillaceae</taxon>
        <taxon>Aspergillus</taxon>
        <taxon>Aspergillus subgen. Nidulantes</taxon>
    </lineage>
</organism>
<feature type="compositionally biased region" description="Basic and acidic residues" evidence="7">
    <location>
        <begin position="75"/>
        <end position="85"/>
    </location>
</feature>
<dbReference type="PROSITE" id="PS50048">
    <property type="entry name" value="ZN2_CY6_FUNGAL_2"/>
    <property type="match status" value="1"/>
</dbReference>
<evidence type="ECO:0000313" key="10">
    <source>
        <dbReference type="Proteomes" id="UP001610432"/>
    </source>
</evidence>
<evidence type="ECO:0000259" key="8">
    <source>
        <dbReference type="PROSITE" id="PS50048"/>
    </source>
</evidence>
<dbReference type="InterPro" id="IPR036864">
    <property type="entry name" value="Zn2-C6_fun-type_DNA-bd_sf"/>
</dbReference>
<feature type="domain" description="Zn(2)-C6 fungal-type" evidence="8">
    <location>
        <begin position="19"/>
        <end position="51"/>
    </location>
</feature>
<comment type="caution">
    <text evidence="9">The sequence shown here is derived from an EMBL/GenBank/DDBJ whole genome shotgun (WGS) entry which is preliminary data.</text>
</comment>
<dbReference type="CDD" id="cd00067">
    <property type="entry name" value="GAL4"/>
    <property type="match status" value="1"/>
</dbReference>
<dbReference type="SMART" id="SM00066">
    <property type="entry name" value="GAL4"/>
    <property type="match status" value="1"/>
</dbReference>
<gene>
    <name evidence="9" type="ORF">BJX67DRAFT_365692</name>
</gene>
<evidence type="ECO:0000256" key="3">
    <source>
        <dbReference type="ARBA" id="ARBA00023015"/>
    </source>
</evidence>
<feature type="region of interest" description="Disordered" evidence="7">
    <location>
        <begin position="66"/>
        <end position="88"/>
    </location>
</feature>
<feature type="region of interest" description="Disordered" evidence="7">
    <location>
        <begin position="104"/>
        <end position="133"/>
    </location>
</feature>
<evidence type="ECO:0000256" key="2">
    <source>
        <dbReference type="ARBA" id="ARBA00022833"/>
    </source>
</evidence>
<feature type="compositionally biased region" description="Low complexity" evidence="7">
    <location>
        <begin position="116"/>
        <end position="126"/>
    </location>
</feature>
<feature type="region of interest" description="Disordered" evidence="7">
    <location>
        <begin position="677"/>
        <end position="699"/>
    </location>
</feature>
<dbReference type="EMBL" id="JBFXLQ010000062">
    <property type="protein sequence ID" value="KAL2862748.1"/>
    <property type="molecule type" value="Genomic_DNA"/>
</dbReference>
<dbReference type="InterPro" id="IPR001138">
    <property type="entry name" value="Zn2Cys6_DnaBD"/>
</dbReference>
<dbReference type="InterPro" id="IPR051089">
    <property type="entry name" value="prtT"/>
</dbReference>
<keyword evidence="5" id="KW-0804">Transcription</keyword>
<comment type="subcellular location">
    <subcellularLocation>
        <location evidence="1">Nucleus</location>
    </subcellularLocation>
</comment>
<keyword evidence="2" id="KW-0862">Zinc</keyword>
<dbReference type="PROSITE" id="PS00463">
    <property type="entry name" value="ZN2_CY6_FUNGAL_1"/>
    <property type="match status" value="1"/>
</dbReference>